<feature type="domain" description="Zinc-ribbon" evidence="2">
    <location>
        <begin position="6"/>
        <end position="26"/>
    </location>
</feature>
<evidence type="ECO:0000313" key="4">
    <source>
        <dbReference type="Proteomes" id="UP000277537"/>
    </source>
</evidence>
<name>A0A427V4D7_ACIJO</name>
<protein>
    <submittedName>
        <fullName evidence="3">Zinc ribbon domain-containing protein</fullName>
    </submittedName>
</protein>
<accession>A0A427V4D7</accession>
<feature type="transmembrane region" description="Helical" evidence="1">
    <location>
        <begin position="33"/>
        <end position="51"/>
    </location>
</feature>
<evidence type="ECO:0000313" key="3">
    <source>
        <dbReference type="EMBL" id="RSE27639.1"/>
    </source>
</evidence>
<comment type="caution">
    <text evidence="3">The sequence shown here is derived from an EMBL/GenBank/DDBJ whole genome shotgun (WGS) entry which is preliminary data.</text>
</comment>
<gene>
    <name evidence="3" type="ORF">EGT73_01100</name>
</gene>
<evidence type="ECO:0000256" key="1">
    <source>
        <dbReference type="SAM" id="Phobius"/>
    </source>
</evidence>
<evidence type="ECO:0000259" key="2">
    <source>
        <dbReference type="Pfam" id="PF13240"/>
    </source>
</evidence>
<reference evidence="3 4" key="1">
    <citation type="submission" date="2018-10" db="EMBL/GenBank/DDBJ databases">
        <title>Transmission dynamics of multidrug resistant bacteria on intensive care unit surfaces.</title>
        <authorList>
            <person name="D'Souza A.W."/>
            <person name="Potter R.F."/>
            <person name="Wallace M."/>
            <person name="Shupe A."/>
            <person name="Patel S."/>
            <person name="Sun S."/>
            <person name="Gul D."/>
            <person name="Kwon J.H."/>
            <person name="Andleeb S."/>
            <person name="Burnham C.-A.D."/>
            <person name="Dantas G."/>
        </authorList>
    </citation>
    <scope>NUCLEOTIDE SEQUENCE [LARGE SCALE GENOMIC DNA]</scope>
    <source>
        <strain evidence="3 4">AJ_385</strain>
    </source>
</reference>
<dbReference type="InterPro" id="IPR026870">
    <property type="entry name" value="Zinc_ribbon_dom"/>
</dbReference>
<keyword evidence="1" id="KW-0812">Transmembrane</keyword>
<keyword evidence="1" id="KW-1133">Transmembrane helix</keyword>
<dbReference type="Pfam" id="PF13240">
    <property type="entry name" value="Zn_Ribbon_1"/>
    <property type="match status" value="1"/>
</dbReference>
<dbReference type="EMBL" id="RHXE01000001">
    <property type="protein sequence ID" value="RSE27639.1"/>
    <property type="molecule type" value="Genomic_DNA"/>
</dbReference>
<dbReference type="AlphaFoldDB" id="A0A427V4D7"/>
<organism evidence="3 4">
    <name type="scientific">Acinetobacter johnsonii</name>
    <dbReference type="NCBI Taxonomy" id="40214"/>
    <lineage>
        <taxon>Bacteria</taxon>
        <taxon>Pseudomonadati</taxon>
        <taxon>Pseudomonadota</taxon>
        <taxon>Gammaproteobacteria</taxon>
        <taxon>Moraxellales</taxon>
        <taxon>Moraxellaceae</taxon>
        <taxon>Acinetobacter</taxon>
    </lineage>
</organism>
<sequence length="162" mass="17542">MAIKPCKECGNQISDKAESCPQCGAKQRKKTSWITWVVGIFVVFLIIGAIADGGSGGSASEPSPKELALQNLDFDFEWGKAGFDSVMEINMTIKNNGTKDVKDLTVECVHSSNSGTVVDRNKREVYEVIKAGETKKINNFNMGFIHSQATSSSCSVVDLVVM</sequence>
<dbReference type="RefSeq" id="WP_125273169.1">
    <property type="nucleotide sequence ID" value="NZ_RHXE01000001.1"/>
</dbReference>
<keyword evidence="1" id="KW-0472">Membrane</keyword>
<dbReference type="Proteomes" id="UP000277537">
    <property type="component" value="Unassembled WGS sequence"/>
</dbReference>
<proteinExistence type="predicted"/>